<dbReference type="InterPro" id="IPR018727">
    <property type="entry name" value="DUF2267"/>
</dbReference>
<reference evidence="1 2" key="1">
    <citation type="submission" date="2019-06" db="EMBL/GenBank/DDBJ databases">
        <title>Complete genome sequence of Ensifer mexicanus ITTG R7 isolated from nodules of Acacia angustissima (Mill.) Kuntze.</title>
        <authorList>
            <person name="Rincon-Rosales R."/>
            <person name="Rogel M.A."/>
            <person name="Guerrero G."/>
            <person name="Rincon-Molina C.I."/>
            <person name="Lopez-Lopez A."/>
            <person name="Martinez-Romero E."/>
        </authorList>
    </citation>
    <scope>NUCLEOTIDE SEQUENCE [LARGE SCALE GENOMIC DNA]</scope>
    <source>
        <strain evidence="1 2">ITTG R7</strain>
    </source>
</reference>
<proteinExistence type="predicted"/>
<dbReference type="Pfam" id="PF10025">
    <property type="entry name" value="DUF2267"/>
    <property type="match status" value="1"/>
</dbReference>
<dbReference type="Proteomes" id="UP000510721">
    <property type="component" value="Chromosome"/>
</dbReference>
<evidence type="ECO:0000313" key="2">
    <source>
        <dbReference type="Proteomes" id="UP000510721"/>
    </source>
</evidence>
<dbReference type="Gene3D" id="1.10.490.110">
    <property type="entry name" value="Uncharacterized conserved protein DUF2267"/>
    <property type="match status" value="1"/>
</dbReference>
<keyword evidence="2" id="KW-1185">Reference proteome</keyword>
<name>A0A859QED8_9HYPH</name>
<organism evidence="1 2">
    <name type="scientific">Sinorhizobium mexicanum</name>
    <dbReference type="NCBI Taxonomy" id="375549"/>
    <lineage>
        <taxon>Bacteria</taxon>
        <taxon>Pseudomonadati</taxon>
        <taxon>Pseudomonadota</taxon>
        <taxon>Alphaproteobacteria</taxon>
        <taxon>Hyphomicrobiales</taxon>
        <taxon>Rhizobiaceae</taxon>
        <taxon>Sinorhizobium/Ensifer group</taxon>
        <taxon>Sinorhizobium</taxon>
    </lineage>
</organism>
<accession>A0A859QED8</accession>
<protein>
    <submittedName>
        <fullName evidence="1">DUF2267 domain-containing protein</fullName>
    </submittedName>
</protein>
<dbReference type="AlphaFoldDB" id="A0A859QED8"/>
<dbReference type="InterPro" id="IPR038282">
    <property type="entry name" value="DUF2267_sf"/>
</dbReference>
<dbReference type="EMBL" id="CP041238">
    <property type="protein sequence ID" value="QLL61334.1"/>
    <property type="molecule type" value="Genomic_DNA"/>
</dbReference>
<sequence length="152" mass="17144">MALLAADERRPAAMTIPMEYRQASADFDRFILDVRDIAGLQTTNQAYTMVQAVLQTFRRRLDVPDALLFANVLPPVLRALFVADWDMEEPQMPFAGRFAMTREVQSLRPDHNLSPDTAIADVAAALRRNIDELTLDRVLARLPAGATDFWRA</sequence>
<dbReference type="KEGG" id="emx:FKV68_07645"/>
<evidence type="ECO:0000313" key="1">
    <source>
        <dbReference type="EMBL" id="QLL61334.1"/>
    </source>
</evidence>
<gene>
    <name evidence="1" type="ORF">FKV68_07645</name>
</gene>